<evidence type="ECO:0000313" key="3">
    <source>
        <dbReference type="Proteomes" id="UP000789759"/>
    </source>
</evidence>
<proteinExistence type="predicted"/>
<feature type="non-terminal residue" evidence="2">
    <location>
        <position position="172"/>
    </location>
</feature>
<gene>
    <name evidence="2" type="ORF">CPELLU_LOCUS18079</name>
</gene>
<name>A0A9N9K0L7_9GLOM</name>
<keyword evidence="3" id="KW-1185">Reference proteome</keyword>
<dbReference type="EMBL" id="CAJVQA010034034">
    <property type="protein sequence ID" value="CAG8805213.1"/>
    <property type="molecule type" value="Genomic_DNA"/>
</dbReference>
<feature type="coiled-coil region" evidence="1">
    <location>
        <begin position="101"/>
        <end position="128"/>
    </location>
</feature>
<organism evidence="2 3">
    <name type="scientific">Cetraspora pellucida</name>
    <dbReference type="NCBI Taxonomy" id="1433469"/>
    <lineage>
        <taxon>Eukaryota</taxon>
        <taxon>Fungi</taxon>
        <taxon>Fungi incertae sedis</taxon>
        <taxon>Mucoromycota</taxon>
        <taxon>Glomeromycotina</taxon>
        <taxon>Glomeromycetes</taxon>
        <taxon>Diversisporales</taxon>
        <taxon>Gigasporaceae</taxon>
        <taxon>Cetraspora</taxon>
    </lineage>
</organism>
<accession>A0A9N9K0L7</accession>
<dbReference type="OrthoDB" id="10477386at2759"/>
<dbReference type="AlphaFoldDB" id="A0A9N9K0L7"/>
<reference evidence="2" key="1">
    <citation type="submission" date="2021-06" db="EMBL/GenBank/DDBJ databases">
        <authorList>
            <person name="Kallberg Y."/>
            <person name="Tangrot J."/>
            <person name="Rosling A."/>
        </authorList>
    </citation>
    <scope>NUCLEOTIDE SEQUENCE</scope>
    <source>
        <strain evidence="2">FL966</strain>
    </source>
</reference>
<sequence>MFLGTPKFNKKLIFKNPSNLYENFCNAYAYYLAISIGTPSSKKQDIFIKAQEGWKTIRNLNEETIQNKINNYLQTPLKPIQYTSFMPTLVISNKITKQECIEKQLNKLNELQKLKKHAAAQVKSQAKKREALKTRREAIRYDSLGHPFFLLLNPDLPEQMHSYIKFGIAAKK</sequence>
<protein>
    <submittedName>
        <fullName evidence="2">6126_t:CDS:1</fullName>
    </submittedName>
</protein>
<dbReference type="Proteomes" id="UP000789759">
    <property type="component" value="Unassembled WGS sequence"/>
</dbReference>
<evidence type="ECO:0000313" key="2">
    <source>
        <dbReference type="EMBL" id="CAG8805213.1"/>
    </source>
</evidence>
<keyword evidence="1" id="KW-0175">Coiled coil</keyword>
<comment type="caution">
    <text evidence="2">The sequence shown here is derived from an EMBL/GenBank/DDBJ whole genome shotgun (WGS) entry which is preliminary data.</text>
</comment>
<evidence type="ECO:0000256" key="1">
    <source>
        <dbReference type="SAM" id="Coils"/>
    </source>
</evidence>